<evidence type="ECO:0000313" key="1">
    <source>
        <dbReference type="EMBL" id="JAE15117.1"/>
    </source>
</evidence>
<protein>
    <submittedName>
        <fullName evidence="1">Uncharacterized protein</fullName>
    </submittedName>
</protein>
<name>A0A0A9FS87_ARUDO</name>
<reference evidence="1" key="2">
    <citation type="journal article" date="2015" name="Data Brief">
        <title>Shoot transcriptome of the giant reed, Arundo donax.</title>
        <authorList>
            <person name="Barrero R.A."/>
            <person name="Guerrero F.D."/>
            <person name="Moolhuijzen P."/>
            <person name="Goolsby J.A."/>
            <person name="Tidwell J."/>
            <person name="Bellgard S.E."/>
            <person name="Bellgard M.I."/>
        </authorList>
    </citation>
    <scope>NUCLEOTIDE SEQUENCE</scope>
    <source>
        <tissue evidence="1">Shoot tissue taken approximately 20 cm above the soil surface</tissue>
    </source>
</reference>
<reference evidence="1" key="1">
    <citation type="submission" date="2014-09" db="EMBL/GenBank/DDBJ databases">
        <authorList>
            <person name="Magalhaes I.L.F."/>
            <person name="Oliveira U."/>
            <person name="Santos F.R."/>
            <person name="Vidigal T.H.D.A."/>
            <person name="Brescovit A.D."/>
            <person name="Santos A.J."/>
        </authorList>
    </citation>
    <scope>NUCLEOTIDE SEQUENCE</scope>
    <source>
        <tissue evidence="1">Shoot tissue taken approximately 20 cm above the soil surface</tissue>
    </source>
</reference>
<sequence length="80" mass="9113">MERRISTVILQIHVCRVQFQQFGQQFGLTVGCSIVNGKCIIQGNCRLLQEHVDKVNIIRVQGLEDVPNPLLMLRVLNDIL</sequence>
<accession>A0A0A9FS87</accession>
<dbReference type="PROSITE" id="PS51257">
    <property type="entry name" value="PROKAR_LIPOPROTEIN"/>
    <property type="match status" value="1"/>
</dbReference>
<proteinExistence type="predicted"/>
<dbReference type="AlphaFoldDB" id="A0A0A9FS87"/>
<dbReference type="EMBL" id="GBRH01182779">
    <property type="protein sequence ID" value="JAE15117.1"/>
    <property type="molecule type" value="Transcribed_RNA"/>
</dbReference>
<organism evidence="1">
    <name type="scientific">Arundo donax</name>
    <name type="common">Giant reed</name>
    <name type="synonym">Donax arundinaceus</name>
    <dbReference type="NCBI Taxonomy" id="35708"/>
    <lineage>
        <taxon>Eukaryota</taxon>
        <taxon>Viridiplantae</taxon>
        <taxon>Streptophyta</taxon>
        <taxon>Embryophyta</taxon>
        <taxon>Tracheophyta</taxon>
        <taxon>Spermatophyta</taxon>
        <taxon>Magnoliopsida</taxon>
        <taxon>Liliopsida</taxon>
        <taxon>Poales</taxon>
        <taxon>Poaceae</taxon>
        <taxon>PACMAD clade</taxon>
        <taxon>Arundinoideae</taxon>
        <taxon>Arundineae</taxon>
        <taxon>Arundo</taxon>
    </lineage>
</organism>